<protein>
    <submittedName>
        <fullName evidence="1">(northern house mosquito) hypothetical protein</fullName>
    </submittedName>
</protein>
<dbReference type="EMBL" id="HBUE01121001">
    <property type="protein sequence ID" value="CAG6492509.1"/>
    <property type="molecule type" value="Transcribed_RNA"/>
</dbReference>
<name>A0A8D8G2Y4_CULPI</name>
<sequence>MKMSVMHYSSIVGTFRVPFFLIKSPNHSNGCVNYTKSSRMLRNTDFQIFRLQRTSPEFVCRQGWFKIEFYPLVAGLNCVDILSLNPKNFVRKIFKGFPLGNGKKYFLHNSKLEKKIKLHLQVSINPFHHLVAAYQLAPPKTDLASKNFIKNSSHEDKDTLNLHV</sequence>
<dbReference type="AlphaFoldDB" id="A0A8D8G2Y4"/>
<organism evidence="1">
    <name type="scientific">Culex pipiens</name>
    <name type="common">House mosquito</name>
    <dbReference type="NCBI Taxonomy" id="7175"/>
    <lineage>
        <taxon>Eukaryota</taxon>
        <taxon>Metazoa</taxon>
        <taxon>Ecdysozoa</taxon>
        <taxon>Arthropoda</taxon>
        <taxon>Hexapoda</taxon>
        <taxon>Insecta</taxon>
        <taxon>Pterygota</taxon>
        <taxon>Neoptera</taxon>
        <taxon>Endopterygota</taxon>
        <taxon>Diptera</taxon>
        <taxon>Nematocera</taxon>
        <taxon>Culicoidea</taxon>
        <taxon>Culicidae</taxon>
        <taxon>Culicinae</taxon>
        <taxon>Culicini</taxon>
        <taxon>Culex</taxon>
        <taxon>Culex</taxon>
    </lineage>
</organism>
<reference evidence="1" key="1">
    <citation type="submission" date="2021-05" db="EMBL/GenBank/DDBJ databases">
        <authorList>
            <person name="Alioto T."/>
            <person name="Alioto T."/>
            <person name="Gomez Garrido J."/>
        </authorList>
    </citation>
    <scope>NUCLEOTIDE SEQUENCE</scope>
</reference>
<dbReference type="EMBL" id="HBUE01121002">
    <property type="protein sequence ID" value="CAG6492510.1"/>
    <property type="molecule type" value="Transcribed_RNA"/>
</dbReference>
<accession>A0A8D8G2Y4</accession>
<proteinExistence type="predicted"/>
<evidence type="ECO:0000313" key="1">
    <source>
        <dbReference type="EMBL" id="CAG6492510.1"/>
    </source>
</evidence>